<protein>
    <submittedName>
        <fullName evidence="3">Desiccation-related protein</fullName>
    </submittedName>
</protein>
<dbReference type="FunFam" id="2.60.40.1820:FF:000001">
    <property type="entry name" value="Desiccation protectant protein Lea14-like"/>
    <property type="match status" value="1"/>
</dbReference>
<proteinExistence type="inferred from homology"/>
<keyword evidence="4" id="KW-1185">Reference proteome</keyword>
<dbReference type="SUPFAM" id="SSF117070">
    <property type="entry name" value="LEA14-like"/>
    <property type="match status" value="1"/>
</dbReference>
<dbReference type="GO" id="GO:0006950">
    <property type="term" value="P:response to stress"/>
    <property type="evidence" value="ECO:0007669"/>
    <property type="project" value="UniProtKB-ARBA"/>
</dbReference>
<comment type="caution">
    <text evidence="3">The sequence shown here is derived from an EMBL/GenBank/DDBJ whole genome shotgun (WGS) entry which is preliminary data.</text>
</comment>
<dbReference type="EMBL" id="JBFOLK010000008">
    <property type="protein sequence ID" value="KAL2490315.1"/>
    <property type="molecule type" value="Genomic_DNA"/>
</dbReference>
<dbReference type="SMART" id="SM00769">
    <property type="entry name" value="WHy"/>
    <property type="match status" value="1"/>
</dbReference>
<dbReference type="Pfam" id="PF03168">
    <property type="entry name" value="LEA_2"/>
    <property type="match status" value="1"/>
</dbReference>
<dbReference type="InterPro" id="IPR045043">
    <property type="entry name" value="Lea14-like"/>
</dbReference>
<comment type="similarity">
    <text evidence="1">Belongs to the LEA type 2 family.</text>
</comment>
<evidence type="ECO:0000256" key="1">
    <source>
        <dbReference type="ARBA" id="ARBA00005960"/>
    </source>
</evidence>
<evidence type="ECO:0000259" key="2">
    <source>
        <dbReference type="SMART" id="SM00769"/>
    </source>
</evidence>
<evidence type="ECO:0000313" key="4">
    <source>
        <dbReference type="Proteomes" id="UP001604336"/>
    </source>
</evidence>
<sequence length="182" mass="19844">MDIPSVFAKLRPSGSAMAVSLEENSVEMDLVEKAKNFVAEKVANMEKPEANIMDVDLQEVGMSGIIYLAKVSVSNPYSVPIPIGEIKYTLKSVDRVIASGNIPDPGSLKGNDNTMLNVEIKVPHSVLVSLIRDIGADWDIDYQLDLALIIDLPVIGNITLPLSQKGEMKLPTFADMFRSKDV</sequence>
<evidence type="ECO:0000313" key="3">
    <source>
        <dbReference type="EMBL" id="KAL2490315.1"/>
    </source>
</evidence>
<reference evidence="4" key="1">
    <citation type="submission" date="2024-07" db="EMBL/GenBank/DDBJ databases">
        <title>Two chromosome-level genome assemblies of Korean endemic species Abeliophyllum distichum and Forsythia ovata (Oleaceae).</title>
        <authorList>
            <person name="Jang H."/>
        </authorList>
    </citation>
    <scope>NUCLEOTIDE SEQUENCE [LARGE SCALE GENOMIC DNA]</scope>
</reference>
<dbReference type="AlphaFoldDB" id="A0ABD1RPH9"/>
<organism evidence="3 4">
    <name type="scientific">Abeliophyllum distichum</name>
    <dbReference type="NCBI Taxonomy" id="126358"/>
    <lineage>
        <taxon>Eukaryota</taxon>
        <taxon>Viridiplantae</taxon>
        <taxon>Streptophyta</taxon>
        <taxon>Embryophyta</taxon>
        <taxon>Tracheophyta</taxon>
        <taxon>Spermatophyta</taxon>
        <taxon>Magnoliopsida</taxon>
        <taxon>eudicotyledons</taxon>
        <taxon>Gunneridae</taxon>
        <taxon>Pentapetalae</taxon>
        <taxon>asterids</taxon>
        <taxon>lamiids</taxon>
        <taxon>Lamiales</taxon>
        <taxon>Oleaceae</taxon>
        <taxon>Forsythieae</taxon>
        <taxon>Abeliophyllum</taxon>
    </lineage>
</organism>
<accession>A0ABD1RPH9</accession>
<dbReference type="Gene3D" id="2.60.40.1820">
    <property type="match status" value="1"/>
</dbReference>
<dbReference type="PANTHER" id="PTHR31459:SF19">
    <property type="entry name" value="DESICCATION-RELATED PROTEIN LEA14-RELATED"/>
    <property type="match status" value="1"/>
</dbReference>
<dbReference type="PANTHER" id="PTHR31459">
    <property type="match status" value="1"/>
</dbReference>
<dbReference type="InterPro" id="IPR013990">
    <property type="entry name" value="WHy-dom"/>
</dbReference>
<dbReference type="Proteomes" id="UP001604336">
    <property type="component" value="Unassembled WGS sequence"/>
</dbReference>
<feature type="domain" description="Water stress and hypersensitive response" evidence="2">
    <location>
        <begin position="50"/>
        <end position="167"/>
    </location>
</feature>
<name>A0ABD1RPH9_9LAMI</name>
<gene>
    <name evidence="3" type="ORF">Adt_25943</name>
</gene>
<dbReference type="InterPro" id="IPR004864">
    <property type="entry name" value="LEA_2"/>
</dbReference>